<evidence type="ECO:0000313" key="1">
    <source>
        <dbReference type="EMBL" id="GIX70268.1"/>
    </source>
</evidence>
<protein>
    <submittedName>
        <fullName evidence="1">Uncharacterized protein</fullName>
    </submittedName>
</protein>
<comment type="caution">
    <text evidence="1">The sequence shown here is derived from an EMBL/GenBank/DDBJ whole genome shotgun (WGS) entry which is preliminary data.</text>
</comment>
<organism evidence="1 2">
    <name type="scientific">Caerostris darwini</name>
    <dbReference type="NCBI Taxonomy" id="1538125"/>
    <lineage>
        <taxon>Eukaryota</taxon>
        <taxon>Metazoa</taxon>
        <taxon>Ecdysozoa</taxon>
        <taxon>Arthropoda</taxon>
        <taxon>Chelicerata</taxon>
        <taxon>Arachnida</taxon>
        <taxon>Araneae</taxon>
        <taxon>Araneomorphae</taxon>
        <taxon>Entelegynae</taxon>
        <taxon>Araneoidea</taxon>
        <taxon>Araneidae</taxon>
        <taxon>Caerostris</taxon>
    </lineage>
</organism>
<keyword evidence="2" id="KW-1185">Reference proteome</keyword>
<accession>A0AAV4MD42</accession>
<reference evidence="1 2" key="1">
    <citation type="submission" date="2021-06" db="EMBL/GenBank/DDBJ databases">
        <title>Caerostris darwini draft genome.</title>
        <authorList>
            <person name="Kono N."/>
            <person name="Arakawa K."/>
        </authorList>
    </citation>
    <scope>NUCLEOTIDE SEQUENCE [LARGE SCALE GENOMIC DNA]</scope>
</reference>
<evidence type="ECO:0000313" key="2">
    <source>
        <dbReference type="Proteomes" id="UP001054837"/>
    </source>
</evidence>
<dbReference type="Proteomes" id="UP001054837">
    <property type="component" value="Unassembled WGS sequence"/>
</dbReference>
<dbReference type="EMBL" id="BPLQ01000352">
    <property type="protein sequence ID" value="GIX70268.1"/>
    <property type="molecule type" value="Genomic_DNA"/>
</dbReference>
<sequence>MINISRFPPENHPCQVVIWSVNNSTVPESPIDQPLHPAAGCGAELKMWTPKIRRISQLRHIRILERTSHDASEFYFYRLGGWRAFCWRGKQHEWRILSYFLGV</sequence>
<dbReference type="AlphaFoldDB" id="A0AAV4MD42"/>
<gene>
    <name evidence="1" type="ORF">CDAR_538081</name>
</gene>
<name>A0AAV4MD42_9ARAC</name>
<proteinExistence type="predicted"/>